<accession>A0AA38IQL8</accession>
<proteinExistence type="inferred from homology"/>
<evidence type="ECO:0000256" key="3">
    <source>
        <dbReference type="ARBA" id="ARBA00015522"/>
    </source>
</evidence>
<dbReference type="PANTHER" id="PTHR13243:SF1">
    <property type="entry name" value="NUCLEOLAR PROTEIN 16"/>
    <property type="match status" value="1"/>
</dbReference>
<evidence type="ECO:0000256" key="4">
    <source>
        <dbReference type="ARBA" id="ARBA00023242"/>
    </source>
</evidence>
<comment type="caution">
    <text evidence="5">The sequence shown here is derived from an EMBL/GenBank/DDBJ whole genome shotgun (WGS) entry which is preliminary data.</text>
</comment>
<evidence type="ECO:0000313" key="5">
    <source>
        <dbReference type="EMBL" id="KAJ3660190.1"/>
    </source>
</evidence>
<dbReference type="GO" id="GO:0042273">
    <property type="term" value="P:ribosomal large subunit biogenesis"/>
    <property type="evidence" value="ECO:0007669"/>
    <property type="project" value="TreeGrafter"/>
</dbReference>
<dbReference type="AlphaFoldDB" id="A0AA38IQL8"/>
<dbReference type="GO" id="GO:0005730">
    <property type="term" value="C:nucleolus"/>
    <property type="evidence" value="ECO:0007669"/>
    <property type="project" value="UniProtKB-SubCell"/>
</dbReference>
<sequence>MTKLRKQRRRKVYRHNVNRKRLRNKIHGVGKISCKEIKSAWDQRKSIQTNLQEMGLSYDPNKTIKIPSNKQKLKVSIASNDNEWEEEHMEAQPTKLHVVESLEGDARAPRVKMFRLPKGQVEWITYLMDTYGKNYRAMARDKKNYNQETWKQIRAKIKRFKSIPEQYSEYLKARNLNDGDGESDDLSDDEV</sequence>
<dbReference type="Pfam" id="PF09420">
    <property type="entry name" value="Nop16"/>
    <property type="match status" value="1"/>
</dbReference>
<evidence type="ECO:0000256" key="1">
    <source>
        <dbReference type="ARBA" id="ARBA00004604"/>
    </source>
</evidence>
<protein>
    <recommendedName>
        <fullName evidence="3">Nucleolar protein 16</fullName>
    </recommendedName>
</protein>
<keyword evidence="6" id="KW-1185">Reference proteome</keyword>
<dbReference type="InterPro" id="IPR019002">
    <property type="entry name" value="Ribosome_biogenesis_Nop16"/>
</dbReference>
<comment type="similarity">
    <text evidence="2">Belongs to the NOP16 family.</text>
</comment>
<evidence type="ECO:0000256" key="2">
    <source>
        <dbReference type="ARBA" id="ARBA00008479"/>
    </source>
</evidence>
<name>A0AA38IQL8_9CUCU</name>
<gene>
    <name evidence="5" type="ORF">Zmor_004656</name>
</gene>
<reference evidence="5" key="1">
    <citation type="journal article" date="2023" name="G3 (Bethesda)">
        <title>Whole genome assemblies of Zophobas morio and Tenebrio molitor.</title>
        <authorList>
            <person name="Kaur S."/>
            <person name="Stinson S.A."/>
            <person name="diCenzo G.C."/>
        </authorList>
    </citation>
    <scope>NUCLEOTIDE SEQUENCE</scope>
    <source>
        <strain evidence="5">QUZm001</strain>
    </source>
</reference>
<dbReference type="PANTHER" id="PTHR13243">
    <property type="entry name" value="HSPC111 PROTEIN-RELATED"/>
    <property type="match status" value="1"/>
</dbReference>
<evidence type="ECO:0000313" key="6">
    <source>
        <dbReference type="Proteomes" id="UP001168821"/>
    </source>
</evidence>
<dbReference type="EMBL" id="JALNTZ010000002">
    <property type="protein sequence ID" value="KAJ3660190.1"/>
    <property type="molecule type" value="Genomic_DNA"/>
</dbReference>
<organism evidence="5 6">
    <name type="scientific">Zophobas morio</name>
    <dbReference type="NCBI Taxonomy" id="2755281"/>
    <lineage>
        <taxon>Eukaryota</taxon>
        <taxon>Metazoa</taxon>
        <taxon>Ecdysozoa</taxon>
        <taxon>Arthropoda</taxon>
        <taxon>Hexapoda</taxon>
        <taxon>Insecta</taxon>
        <taxon>Pterygota</taxon>
        <taxon>Neoptera</taxon>
        <taxon>Endopterygota</taxon>
        <taxon>Coleoptera</taxon>
        <taxon>Polyphaga</taxon>
        <taxon>Cucujiformia</taxon>
        <taxon>Tenebrionidae</taxon>
        <taxon>Zophobas</taxon>
    </lineage>
</organism>
<comment type="subcellular location">
    <subcellularLocation>
        <location evidence="1">Nucleus</location>
        <location evidence="1">Nucleolus</location>
    </subcellularLocation>
</comment>
<dbReference type="Proteomes" id="UP001168821">
    <property type="component" value="Unassembled WGS sequence"/>
</dbReference>
<keyword evidence="4" id="KW-0539">Nucleus</keyword>